<feature type="domain" description="F-box" evidence="5">
    <location>
        <begin position="79"/>
        <end position="125"/>
    </location>
</feature>
<evidence type="ECO:0000256" key="4">
    <source>
        <dbReference type="SAM" id="MobiDB-lite"/>
    </source>
</evidence>
<feature type="compositionally biased region" description="Low complexity" evidence="4">
    <location>
        <begin position="54"/>
        <end position="67"/>
    </location>
</feature>
<dbReference type="Pfam" id="PF12937">
    <property type="entry name" value="F-box-like"/>
    <property type="match status" value="1"/>
</dbReference>
<dbReference type="PROSITE" id="PS50181">
    <property type="entry name" value="FBOX"/>
    <property type="match status" value="1"/>
</dbReference>
<keyword evidence="2" id="KW-0862">Zinc</keyword>
<dbReference type="AlphaFoldDB" id="A0A8S1IR38"/>
<proteinExistence type="predicted"/>
<evidence type="ECO:0000313" key="6">
    <source>
        <dbReference type="EMBL" id="CAD7695895.1"/>
    </source>
</evidence>
<name>A0A8S1IR38_9CHLO</name>
<gene>
    <name evidence="6" type="ORF">OSTQU699_LOCUS1256</name>
</gene>
<evidence type="ECO:0000313" key="7">
    <source>
        <dbReference type="Proteomes" id="UP000708148"/>
    </source>
</evidence>
<dbReference type="InterPro" id="IPR036047">
    <property type="entry name" value="F-box-like_dom_sf"/>
</dbReference>
<dbReference type="EMBL" id="CAJHUC010000402">
    <property type="protein sequence ID" value="CAD7695895.1"/>
    <property type="molecule type" value="Genomic_DNA"/>
</dbReference>
<accession>A0A8S1IR38</accession>
<protein>
    <recommendedName>
        <fullName evidence="5">F-box domain-containing protein</fullName>
    </recommendedName>
</protein>
<feature type="region of interest" description="Disordered" evidence="4">
    <location>
        <begin position="39"/>
        <end position="78"/>
    </location>
</feature>
<organism evidence="6 7">
    <name type="scientific">Ostreobium quekettii</name>
    <dbReference type="NCBI Taxonomy" id="121088"/>
    <lineage>
        <taxon>Eukaryota</taxon>
        <taxon>Viridiplantae</taxon>
        <taxon>Chlorophyta</taxon>
        <taxon>core chlorophytes</taxon>
        <taxon>Ulvophyceae</taxon>
        <taxon>TCBD clade</taxon>
        <taxon>Bryopsidales</taxon>
        <taxon>Ostreobineae</taxon>
        <taxon>Ostreobiaceae</taxon>
        <taxon>Ostreobium</taxon>
    </lineage>
</organism>
<dbReference type="SUPFAM" id="SSF81383">
    <property type="entry name" value="F-box domain"/>
    <property type="match status" value="1"/>
</dbReference>
<evidence type="ECO:0000256" key="1">
    <source>
        <dbReference type="ARBA" id="ARBA00004123"/>
    </source>
</evidence>
<evidence type="ECO:0000259" key="5">
    <source>
        <dbReference type="PROSITE" id="PS50181"/>
    </source>
</evidence>
<feature type="region of interest" description="Disordered" evidence="4">
    <location>
        <begin position="134"/>
        <end position="168"/>
    </location>
</feature>
<dbReference type="Gene3D" id="3.90.530.10">
    <property type="entry name" value="XPA C-terminal domain"/>
    <property type="match status" value="1"/>
</dbReference>
<dbReference type="GO" id="GO:0005634">
    <property type="term" value="C:nucleus"/>
    <property type="evidence" value="ECO:0007669"/>
    <property type="project" value="UniProtKB-SubCell"/>
</dbReference>
<dbReference type="InterPro" id="IPR001810">
    <property type="entry name" value="F-box_dom"/>
</dbReference>
<dbReference type="OrthoDB" id="3219396at2759"/>
<comment type="caution">
    <text evidence="6">The sequence shown here is derived from an EMBL/GenBank/DDBJ whole genome shotgun (WGS) entry which is preliminary data.</text>
</comment>
<comment type="subcellular location">
    <subcellularLocation>
        <location evidence="1">Nucleus</location>
    </subcellularLocation>
</comment>
<evidence type="ECO:0000256" key="2">
    <source>
        <dbReference type="ARBA" id="ARBA00022833"/>
    </source>
</evidence>
<dbReference type="Proteomes" id="UP000708148">
    <property type="component" value="Unassembled WGS sequence"/>
</dbReference>
<dbReference type="CDD" id="cd21075">
    <property type="entry name" value="DBD_XPA-like"/>
    <property type="match status" value="1"/>
</dbReference>
<dbReference type="InterPro" id="IPR037129">
    <property type="entry name" value="XPA_sf"/>
</dbReference>
<sequence length="302" mass="34008">MRQVRRLLEQDMGLEAGMLDADTDARNWISQKVDSMLEGPKCKKAKRKRGEGGAAPTDPHSPTTDPHGGLKDSESSSAAVGLGRLPHDLWSCVFTLLDHEGLATVPQVCKSWRLMSTADALWHHHYYARGFHETSPLRPETAPEESAAQRSPDSQLPVLKRPRTPTPSCETLHLNHGTENCGLWRDKYIAAYQSSCYDCFSPTLRQTIVNAPLRLQLCSDCWSGYEGARPGQRLATKKEAKWAFRLRDADLEGLPYASDVNIVHVNFTSMTLFRRADLRRVALRRWGGEEGFLKELVRSRRI</sequence>
<reference evidence="6" key="1">
    <citation type="submission" date="2020-12" db="EMBL/GenBank/DDBJ databases">
        <authorList>
            <person name="Iha C."/>
        </authorList>
    </citation>
    <scope>NUCLEOTIDE SEQUENCE</scope>
</reference>
<dbReference type="InterPro" id="IPR009061">
    <property type="entry name" value="DNA-bd_dom_put_sf"/>
</dbReference>
<dbReference type="SUPFAM" id="SSF46955">
    <property type="entry name" value="Putative DNA-binding domain"/>
    <property type="match status" value="1"/>
</dbReference>
<evidence type="ECO:0000256" key="3">
    <source>
        <dbReference type="ARBA" id="ARBA00023242"/>
    </source>
</evidence>
<keyword evidence="3" id="KW-0539">Nucleus</keyword>
<keyword evidence="7" id="KW-1185">Reference proteome</keyword>
<dbReference type="Gene3D" id="1.20.1280.50">
    <property type="match status" value="1"/>
</dbReference>